<dbReference type="Pfam" id="PF00550">
    <property type="entry name" value="PP-binding"/>
    <property type="match status" value="1"/>
</dbReference>
<evidence type="ECO:0000259" key="1">
    <source>
        <dbReference type="PROSITE" id="PS50075"/>
    </source>
</evidence>
<dbReference type="SUPFAM" id="SSF47336">
    <property type="entry name" value="ACP-like"/>
    <property type="match status" value="1"/>
</dbReference>
<protein>
    <submittedName>
        <fullName evidence="2">Acyl carrier protein</fullName>
    </submittedName>
</protein>
<sequence>MSTALAENADKIKSIVCYILELEPDEVMLDSSFVHDHGVDSMGAIELLAALEREFDVEIEPEQLARMTTLAGVQTVLAEVAGW</sequence>
<evidence type="ECO:0000313" key="3">
    <source>
        <dbReference type="Proteomes" id="UP000256269"/>
    </source>
</evidence>
<organism evidence="2 3">
    <name type="scientific">Kutzneria buriramensis</name>
    <dbReference type="NCBI Taxonomy" id="1045776"/>
    <lineage>
        <taxon>Bacteria</taxon>
        <taxon>Bacillati</taxon>
        <taxon>Actinomycetota</taxon>
        <taxon>Actinomycetes</taxon>
        <taxon>Pseudonocardiales</taxon>
        <taxon>Pseudonocardiaceae</taxon>
        <taxon>Kutzneria</taxon>
    </lineage>
</organism>
<dbReference type="InterPro" id="IPR036736">
    <property type="entry name" value="ACP-like_sf"/>
</dbReference>
<dbReference type="Proteomes" id="UP000256269">
    <property type="component" value="Unassembled WGS sequence"/>
</dbReference>
<gene>
    <name evidence="2" type="ORF">BCF44_13154</name>
</gene>
<dbReference type="EMBL" id="QUNO01000031">
    <property type="protein sequence ID" value="REH26999.1"/>
    <property type="molecule type" value="Genomic_DNA"/>
</dbReference>
<feature type="domain" description="Carrier" evidence="1">
    <location>
        <begin position="6"/>
        <end position="81"/>
    </location>
</feature>
<name>A0A3E0GV70_9PSEU</name>
<comment type="caution">
    <text evidence="2">The sequence shown here is derived from an EMBL/GenBank/DDBJ whole genome shotgun (WGS) entry which is preliminary data.</text>
</comment>
<reference evidence="2 3" key="1">
    <citation type="submission" date="2018-08" db="EMBL/GenBank/DDBJ databases">
        <title>Genomic Encyclopedia of Archaeal and Bacterial Type Strains, Phase II (KMG-II): from individual species to whole genera.</title>
        <authorList>
            <person name="Goeker M."/>
        </authorList>
    </citation>
    <scope>NUCLEOTIDE SEQUENCE [LARGE SCALE GENOMIC DNA]</scope>
    <source>
        <strain evidence="2 3">DSM 45791</strain>
    </source>
</reference>
<dbReference type="OrthoDB" id="4564178at2"/>
<dbReference type="RefSeq" id="WP_116181830.1">
    <property type="nucleotide sequence ID" value="NZ_CP144375.1"/>
</dbReference>
<keyword evidence="3" id="KW-1185">Reference proteome</keyword>
<accession>A0A3E0GV70</accession>
<evidence type="ECO:0000313" key="2">
    <source>
        <dbReference type="EMBL" id="REH26999.1"/>
    </source>
</evidence>
<dbReference type="PROSITE" id="PS50075">
    <property type="entry name" value="CARRIER"/>
    <property type="match status" value="1"/>
</dbReference>
<proteinExistence type="predicted"/>
<dbReference type="Gene3D" id="1.10.1200.10">
    <property type="entry name" value="ACP-like"/>
    <property type="match status" value="1"/>
</dbReference>
<dbReference type="InterPro" id="IPR009081">
    <property type="entry name" value="PP-bd_ACP"/>
</dbReference>
<dbReference type="AlphaFoldDB" id="A0A3E0GV70"/>